<keyword evidence="1" id="KW-0677">Repeat</keyword>
<protein>
    <recommendedName>
        <fullName evidence="5">Probable ATP-binding protein YbiT</fullName>
    </recommendedName>
</protein>
<keyword evidence="3 7" id="KW-0067">ATP-binding</keyword>
<dbReference type="RefSeq" id="WP_006972399.1">
    <property type="nucleotide sequence ID" value="NZ_ABCS01000030.1"/>
</dbReference>
<dbReference type="PROSITE" id="PS50893">
    <property type="entry name" value="ABC_TRANSPORTER_2"/>
    <property type="match status" value="2"/>
</dbReference>
<evidence type="ECO:0000256" key="1">
    <source>
        <dbReference type="ARBA" id="ARBA00022737"/>
    </source>
</evidence>
<feature type="domain" description="ABC transporter" evidence="6">
    <location>
        <begin position="2"/>
        <end position="256"/>
    </location>
</feature>
<dbReference type="Proteomes" id="UP000005801">
    <property type="component" value="Unassembled WGS sequence"/>
</dbReference>
<dbReference type="InterPro" id="IPR051309">
    <property type="entry name" value="ABCF_ATPase"/>
</dbReference>
<dbReference type="OrthoDB" id="9762369at2"/>
<keyword evidence="2" id="KW-0547">Nucleotide-binding</keyword>
<proteinExistence type="inferred from homology"/>
<evidence type="ECO:0000256" key="2">
    <source>
        <dbReference type="ARBA" id="ARBA00022741"/>
    </source>
</evidence>
<comment type="similarity">
    <text evidence="4">Belongs to the ABC transporter superfamily. ABCF family. YbiT subfamily.</text>
</comment>
<reference evidence="7 8" key="1">
    <citation type="submission" date="2007-06" db="EMBL/GenBank/DDBJ databases">
        <authorList>
            <person name="Shimkets L."/>
            <person name="Ferriera S."/>
            <person name="Johnson J."/>
            <person name="Kravitz S."/>
            <person name="Beeson K."/>
            <person name="Sutton G."/>
            <person name="Rogers Y.-H."/>
            <person name="Friedman R."/>
            <person name="Frazier M."/>
            <person name="Venter J.C."/>
        </authorList>
    </citation>
    <scope>NUCLEOTIDE SEQUENCE [LARGE SCALE GENOMIC DNA]</scope>
    <source>
        <strain evidence="7 8">SIR-1</strain>
    </source>
</reference>
<dbReference type="STRING" id="391625.PPSIR1_33469"/>
<evidence type="ECO:0000259" key="6">
    <source>
        <dbReference type="PROSITE" id="PS50893"/>
    </source>
</evidence>
<dbReference type="Gene3D" id="3.40.50.300">
    <property type="entry name" value="P-loop containing nucleotide triphosphate hydrolases"/>
    <property type="match status" value="2"/>
</dbReference>
<dbReference type="InterPro" id="IPR027417">
    <property type="entry name" value="P-loop_NTPase"/>
</dbReference>
<sequence length="539" mass="60568">MLTVSEVTKAYGGKTLFEEVTTTFDPGNRYGLTGANGAGKSTFMKILSGDVEPDKGQVNKPNQARMSVLHQDHFRYAKHRVRDVVIMGNDRLWKALDEKEKMLAEVDFDAMTEDQGMRLAELEMVIAEEEGYDAENRAEELLSGLGIPEDNLLEPLELIQGGLRLRVLVAQALFGDPDILLLDEPTNHLDLDSIRWLENFLLNYSGVLIVISHDRHFLNRVCTHTADVDYENIILYPGGYDQMMRQKVAYRIAEEKQNASKSKKIGDLQEFIRRFGANAKKASQASSRKREVAKIKLSMSDLKRSNIQRPFIRFDQARPSGKLVLEVDRLNKSFDGETVLEDVTFTLTRGDRMAVVGPNGVGKTTLLKCLAKVYEPDKGKIRLGHEVSVGYMPQDHEEALEDAKHGKTAYEWLHQWDPKASVEEVRGVLGRMLFPSEDAEKPVSALSGGETVRLLLSKLTLTKDNLLLLDEPTNHLDLESIRALEESLVKYEGTMIFVAHDQALLEAAATCVLELEPDGKWDFFPGGYADFLRKTGKLD</sequence>
<dbReference type="GO" id="GO:0005524">
    <property type="term" value="F:ATP binding"/>
    <property type="evidence" value="ECO:0007669"/>
    <property type="project" value="UniProtKB-KW"/>
</dbReference>
<dbReference type="GO" id="GO:0016887">
    <property type="term" value="F:ATP hydrolysis activity"/>
    <property type="evidence" value="ECO:0007669"/>
    <property type="project" value="InterPro"/>
</dbReference>
<gene>
    <name evidence="7" type="ORF">PPSIR1_33469</name>
</gene>
<feature type="domain" description="ABC transporter" evidence="6">
    <location>
        <begin position="325"/>
        <end position="537"/>
    </location>
</feature>
<dbReference type="CDD" id="cd03221">
    <property type="entry name" value="ABCF_EF-3"/>
    <property type="match status" value="2"/>
</dbReference>
<dbReference type="PANTHER" id="PTHR42855">
    <property type="entry name" value="ABC TRANSPORTER ATP-BINDING SUBUNIT"/>
    <property type="match status" value="1"/>
</dbReference>
<name>A6G6Q0_9BACT</name>
<evidence type="ECO:0000256" key="4">
    <source>
        <dbReference type="ARBA" id="ARBA00061551"/>
    </source>
</evidence>
<dbReference type="SMART" id="SM00382">
    <property type="entry name" value="AAA"/>
    <property type="match status" value="2"/>
</dbReference>
<dbReference type="InterPro" id="IPR003439">
    <property type="entry name" value="ABC_transporter-like_ATP-bd"/>
</dbReference>
<dbReference type="FunFam" id="3.40.50.300:FF:000011">
    <property type="entry name" value="Putative ABC transporter ATP-binding component"/>
    <property type="match status" value="1"/>
</dbReference>
<evidence type="ECO:0000256" key="3">
    <source>
        <dbReference type="ARBA" id="ARBA00022840"/>
    </source>
</evidence>
<dbReference type="FunFam" id="3.40.50.300:FF:000070">
    <property type="entry name" value="Putative ABC transporter ATP-binding component"/>
    <property type="match status" value="1"/>
</dbReference>
<evidence type="ECO:0000256" key="5">
    <source>
        <dbReference type="ARBA" id="ARBA00074044"/>
    </source>
</evidence>
<keyword evidence="8" id="KW-1185">Reference proteome</keyword>
<dbReference type="InterPro" id="IPR032781">
    <property type="entry name" value="ABC_tran_Xtn"/>
</dbReference>
<dbReference type="AlphaFoldDB" id="A6G6Q0"/>
<organism evidence="7 8">
    <name type="scientific">Plesiocystis pacifica SIR-1</name>
    <dbReference type="NCBI Taxonomy" id="391625"/>
    <lineage>
        <taxon>Bacteria</taxon>
        <taxon>Pseudomonadati</taxon>
        <taxon>Myxococcota</taxon>
        <taxon>Polyangia</taxon>
        <taxon>Nannocystales</taxon>
        <taxon>Nannocystaceae</taxon>
        <taxon>Plesiocystis</taxon>
    </lineage>
</organism>
<evidence type="ECO:0000313" key="8">
    <source>
        <dbReference type="Proteomes" id="UP000005801"/>
    </source>
</evidence>
<accession>A6G6Q0</accession>
<dbReference type="SUPFAM" id="SSF52540">
    <property type="entry name" value="P-loop containing nucleoside triphosphate hydrolases"/>
    <property type="match status" value="2"/>
</dbReference>
<dbReference type="EMBL" id="ABCS01000030">
    <property type="protein sequence ID" value="EDM78527.1"/>
    <property type="molecule type" value="Genomic_DNA"/>
</dbReference>
<evidence type="ECO:0000313" key="7">
    <source>
        <dbReference type="EMBL" id="EDM78527.1"/>
    </source>
</evidence>
<dbReference type="Pfam" id="PF12848">
    <property type="entry name" value="ABC_tran_Xtn"/>
    <property type="match status" value="1"/>
</dbReference>
<dbReference type="InterPro" id="IPR003593">
    <property type="entry name" value="AAA+_ATPase"/>
</dbReference>
<comment type="caution">
    <text evidence="7">The sequence shown here is derived from an EMBL/GenBank/DDBJ whole genome shotgun (WGS) entry which is preliminary data.</text>
</comment>
<dbReference type="PANTHER" id="PTHR42855:SF2">
    <property type="entry name" value="DRUG RESISTANCE ABC TRANSPORTER,ATP-BINDING PROTEIN"/>
    <property type="match status" value="1"/>
</dbReference>
<dbReference type="eggNOG" id="COG0488">
    <property type="taxonomic scope" value="Bacteria"/>
</dbReference>
<dbReference type="Pfam" id="PF00005">
    <property type="entry name" value="ABC_tran"/>
    <property type="match status" value="2"/>
</dbReference>